<keyword evidence="7" id="KW-1185">Reference proteome</keyword>
<feature type="active site" description="Proton acceptor; for enolization step" evidence="4">
    <location>
        <position position="67"/>
    </location>
</feature>
<dbReference type="HAMAP" id="MF_01241">
    <property type="entry name" value="GlcN6P_deamin"/>
    <property type="match status" value="1"/>
</dbReference>
<comment type="similarity">
    <text evidence="4">Belongs to the glucosamine/galactosamine-6-phosphate isomerase family. NagB subfamily.</text>
</comment>
<reference evidence="6 7" key="1">
    <citation type="submission" date="2016-11" db="EMBL/GenBank/DDBJ databases">
        <authorList>
            <person name="Jaros S."/>
            <person name="Januszkiewicz K."/>
            <person name="Wedrychowicz H."/>
        </authorList>
    </citation>
    <scope>NUCLEOTIDE SEQUENCE [LARGE SCALE GENOMIC DNA]</scope>
    <source>
        <strain evidence="6 7">DSM 15212</strain>
    </source>
</reference>
<evidence type="ECO:0000259" key="5">
    <source>
        <dbReference type="Pfam" id="PF01182"/>
    </source>
</evidence>
<accession>A0A1M6RWY5</accession>
<evidence type="ECO:0000256" key="2">
    <source>
        <dbReference type="ARBA" id="ARBA00022801"/>
    </source>
</evidence>
<protein>
    <recommendedName>
        <fullName evidence="4">Glucosamine-6-phosphate deaminase</fullName>
        <ecNumber evidence="4">3.5.99.6</ecNumber>
    </recommendedName>
    <alternativeName>
        <fullName evidence="4">GlcN6P deaminase</fullName>
        <shortName evidence="4">GNPDA</shortName>
    </alternativeName>
    <alternativeName>
        <fullName evidence="4">Glucosamine-6-phosphate isomerase</fullName>
    </alternativeName>
</protein>
<dbReference type="GO" id="GO:0019262">
    <property type="term" value="P:N-acetylneuraminate catabolic process"/>
    <property type="evidence" value="ECO:0007669"/>
    <property type="project" value="UniProtKB-UniRule"/>
</dbReference>
<dbReference type="GO" id="GO:0005737">
    <property type="term" value="C:cytoplasm"/>
    <property type="evidence" value="ECO:0007669"/>
    <property type="project" value="TreeGrafter"/>
</dbReference>
<evidence type="ECO:0000313" key="6">
    <source>
        <dbReference type="EMBL" id="SHK36950.1"/>
    </source>
</evidence>
<dbReference type="SUPFAM" id="SSF100950">
    <property type="entry name" value="NagB/RpiA/CoA transferase-like"/>
    <property type="match status" value="1"/>
</dbReference>
<evidence type="ECO:0000256" key="1">
    <source>
        <dbReference type="ARBA" id="ARBA00000644"/>
    </source>
</evidence>
<dbReference type="PANTHER" id="PTHR11280:SF5">
    <property type="entry name" value="GLUCOSAMINE-6-PHOSPHATE ISOMERASE"/>
    <property type="match status" value="1"/>
</dbReference>
<comment type="pathway">
    <text evidence="4">Amino-sugar metabolism; N-acetylneuraminate degradation; D-fructose 6-phosphate from N-acetylneuraminate: step 5/5.</text>
</comment>
<feature type="active site" description="For ring-opening step" evidence="4">
    <location>
        <position position="136"/>
    </location>
</feature>
<proteinExistence type="inferred from homology"/>
<organism evidence="6 7">
    <name type="scientific">Paramaledivibacter caminithermalis (strain DSM 15212 / CIP 107654 / DViRD3)</name>
    <name type="common">Clostridium caminithermale</name>
    <dbReference type="NCBI Taxonomy" id="1121301"/>
    <lineage>
        <taxon>Bacteria</taxon>
        <taxon>Bacillati</taxon>
        <taxon>Bacillota</taxon>
        <taxon>Clostridia</taxon>
        <taxon>Peptostreptococcales</taxon>
        <taxon>Caminicellaceae</taxon>
        <taxon>Paramaledivibacter</taxon>
    </lineage>
</organism>
<dbReference type="GO" id="GO:0042802">
    <property type="term" value="F:identical protein binding"/>
    <property type="evidence" value="ECO:0007669"/>
    <property type="project" value="TreeGrafter"/>
</dbReference>
<dbReference type="InterPro" id="IPR006148">
    <property type="entry name" value="Glc/Gal-6P_isomerase"/>
</dbReference>
<evidence type="ECO:0000256" key="3">
    <source>
        <dbReference type="ARBA" id="ARBA00023277"/>
    </source>
</evidence>
<dbReference type="GO" id="GO:0006043">
    <property type="term" value="P:glucosamine catabolic process"/>
    <property type="evidence" value="ECO:0007669"/>
    <property type="project" value="TreeGrafter"/>
</dbReference>
<dbReference type="PANTHER" id="PTHR11280">
    <property type="entry name" value="GLUCOSAMINE-6-PHOSPHATE ISOMERASE"/>
    <property type="match status" value="1"/>
</dbReference>
<comment type="function">
    <text evidence="4">Catalyzes the reversible isomerization-deamination of glucosamine 6-phosphate (GlcN6P) to form fructose 6-phosphate (Fru6P) and ammonium ion.</text>
</comment>
<dbReference type="InterPro" id="IPR018321">
    <property type="entry name" value="Glucosamine6P_isomerase_CS"/>
</dbReference>
<dbReference type="GO" id="GO:0005975">
    <property type="term" value="P:carbohydrate metabolic process"/>
    <property type="evidence" value="ECO:0007669"/>
    <property type="project" value="InterPro"/>
</dbReference>
<comment type="caution">
    <text evidence="4">Lacks conserved residue(s) required for the propagation of feature annotation.</text>
</comment>
<dbReference type="NCBIfam" id="NF001684">
    <property type="entry name" value="PRK00443.1-4"/>
    <property type="match status" value="1"/>
</dbReference>
<dbReference type="FunFam" id="3.40.50.1360:FF:000003">
    <property type="entry name" value="Glucosamine-6-phosphate deaminase"/>
    <property type="match status" value="1"/>
</dbReference>
<evidence type="ECO:0000256" key="4">
    <source>
        <dbReference type="HAMAP-Rule" id="MF_01241"/>
    </source>
</evidence>
<dbReference type="EMBL" id="FRAG01000051">
    <property type="protein sequence ID" value="SHK36950.1"/>
    <property type="molecule type" value="Genomic_DNA"/>
</dbReference>
<dbReference type="InterPro" id="IPR037171">
    <property type="entry name" value="NagB/RpiA_transferase-like"/>
</dbReference>
<dbReference type="Proteomes" id="UP000184465">
    <property type="component" value="Unassembled WGS sequence"/>
</dbReference>
<dbReference type="Gene3D" id="3.40.50.1360">
    <property type="match status" value="1"/>
</dbReference>
<dbReference type="UniPathway" id="UPA00629">
    <property type="reaction ID" value="UER00684"/>
</dbReference>
<dbReference type="GO" id="GO:0006046">
    <property type="term" value="P:N-acetylglucosamine catabolic process"/>
    <property type="evidence" value="ECO:0007669"/>
    <property type="project" value="UniProtKB-UniRule"/>
</dbReference>
<comment type="catalytic activity">
    <reaction evidence="1 4">
        <text>alpha-D-glucosamine 6-phosphate + H2O = beta-D-fructose 6-phosphate + NH4(+)</text>
        <dbReference type="Rhea" id="RHEA:12172"/>
        <dbReference type="ChEBI" id="CHEBI:15377"/>
        <dbReference type="ChEBI" id="CHEBI:28938"/>
        <dbReference type="ChEBI" id="CHEBI:57634"/>
        <dbReference type="ChEBI" id="CHEBI:75989"/>
        <dbReference type="EC" id="3.5.99.6"/>
    </reaction>
</comment>
<dbReference type="EC" id="3.5.99.6" evidence="4"/>
<dbReference type="PROSITE" id="PS01161">
    <property type="entry name" value="GLC_GALNAC_ISOMERASE"/>
    <property type="match status" value="1"/>
</dbReference>
<dbReference type="OrthoDB" id="9791139at2"/>
<feature type="domain" description="Glucosamine/galactosamine-6-phosphate isomerase" evidence="5">
    <location>
        <begin position="29"/>
        <end position="224"/>
    </location>
</feature>
<keyword evidence="3 4" id="KW-0119">Carbohydrate metabolism</keyword>
<dbReference type="CDD" id="cd01399">
    <property type="entry name" value="GlcN6P_deaminase"/>
    <property type="match status" value="1"/>
</dbReference>
<feature type="active site" description="Proton acceptor; for ring-opening step" evidence="4">
    <location>
        <position position="138"/>
    </location>
</feature>
<dbReference type="AlphaFoldDB" id="A0A1M6RWY5"/>
<dbReference type="GO" id="GO:0004342">
    <property type="term" value="F:glucosamine-6-phosphate deaminase activity"/>
    <property type="evidence" value="ECO:0007669"/>
    <property type="project" value="UniProtKB-UniRule"/>
</dbReference>
<evidence type="ECO:0000313" key="7">
    <source>
        <dbReference type="Proteomes" id="UP000184465"/>
    </source>
</evidence>
<dbReference type="NCBIfam" id="TIGR00502">
    <property type="entry name" value="nagB"/>
    <property type="match status" value="1"/>
</dbReference>
<dbReference type="Pfam" id="PF01182">
    <property type="entry name" value="Glucosamine_iso"/>
    <property type="match status" value="1"/>
</dbReference>
<sequence>MRIICIDNYEDMSRKAAHIVSSQLILKPNSVLGLATGSTPLGMYKQLIKSYNDGLIDFQKVTTFNLDEYYGLDRKNQQSYFYYMYENLFKHINIDIKRVNIPNGMAKDIEKECLDYEKSIRNCGGIDLQVLGIGRNGHIGFNEPDIRFEALTHMVKLDKQTIEDNSRFFNSIEKVPTKAISMGIKTIMHAKKVILLASGKEKAEAIEEAIYGKITPKLPASVLQLHPDVIFVIDKAAASKLDLEKLDDSYF</sequence>
<dbReference type="InterPro" id="IPR004547">
    <property type="entry name" value="Glucosamine6P_isomerase"/>
</dbReference>
<keyword evidence="2 4" id="KW-0378">Hydrolase</keyword>
<gene>
    <name evidence="4" type="primary">nagB</name>
    <name evidence="6" type="ORF">SAMN02745912_03102</name>
</gene>
<dbReference type="STRING" id="1121301.SAMN02745912_03102"/>
<feature type="active site" description="For ring-opening step" evidence="4">
    <location>
        <position position="143"/>
    </location>
</feature>
<dbReference type="RefSeq" id="WP_073152072.1">
    <property type="nucleotide sequence ID" value="NZ_FRAG01000051.1"/>
</dbReference>
<name>A0A1M6RWY5_PARC5</name>